<keyword evidence="1" id="KW-0347">Helicase</keyword>
<evidence type="ECO:0000313" key="4">
    <source>
        <dbReference type="Proteomes" id="UP001152799"/>
    </source>
</evidence>
<keyword evidence="1" id="KW-0233">DNA recombination</keyword>
<dbReference type="InterPro" id="IPR010285">
    <property type="entry name" value="DNA_helicase_pif1-like_DEAD"/>
</dbReference>
<reference evidence="3" key="1">
    <citation type="submission" date="2022-01" db="EMBL/GenBank/DDBJ databases">
        <authorList>
            <person name="King R."/>
        </authorList>
    </citation>
    <scope>NUCLEOTIDE SEQUENCE</scope>
</reference>
<dbReference type="GO" id="GO:0043139">
    <property type="term" value="F:5'-3' DNA helicase activity"/>
    <property type="evidence" value="ECO:0007669"/>
    <property type="project" value="UniProtKB-EC"/>
</dbReference>
<keyword evidence="1" id="KW-0378">Hydrolase</keyword>
<dbReference type="PANTHER" id="PTHR10492">
    <property type="match status" value="1"/>
</dbReference>
<proteinExistence type="inferred from homology"/>
<comment type="similarity">
    <text evidence="1">Belongs to the helicase family.</text>
</comment>
<dbReference type="GO" id="GO:0005524">
    <property type="term" value="F:ATP binding"/>
    <property type="evidence" value="ECO:0007669"/>
    <property type="project" value="UniProtKB-KW"/>
</dbReference>
<dbReference type="InterPro" id="IPR027417">
    <property type="entry name" value="P-loop_NTPase"/>
</dbReference>
<organism evidence="3 4">
    <name type="scientific">Ceutorhynchus assimilis</name>
    <name type="common">cabbage seed weevil</name>
    <dbReference type="NCBI Taxonomy" id="467358"/>
    <lineage>
        <taxon>Eukaryota</taxon>
        <taxon>Metazoa</taxon>
        <taxon>Ecdysozoa</taxon>
        <taxon>Arthropoda</taxon>
        <taxon>Hexapoda</taxon>
        <taxon>Insecta</taxon>
        <taxon>Pterygota</taxon>
        <taxon>Neoptera</taxon>
        <taxon>Endopterygota</taxon>
        <taxon>Coleoptera</taxon>
        <taxon>Polyphaga</taxon>
        <taxon>Cucujiformia</taxon>
        <taxon>Curculionidae</taxon>
        <taxon>Ceutorhynchinae</taxon>
        <taxon>Ceutorhynchus</taxon>
    </lineage>
</organism>
<dbReference type="OrthoDB" id="6780328at2759"/>
<keyword evidence="1" id="KW-0547">Nucleotide-binding</keyword>
<dbReference type="GO" id="GO:0006281">
    <property type="term" value="P:DNA repair"/>
    <property type="evidence" value="ECO:0007669"/>
    <property type="project" value="UniProtKB-KW"/>
</dbReference>
<keyword evidence="1" id="KW-0227">DNA damage</keyword>
<dbReference type="EC" id="5.6.2.3" evidence="1"/>
<comment type="catalytic activity">
    <reaction evidence="1">
        <text>ATP + H2O = ADP + phosphate + H(+)</text>
        <dbReference type="Rhea" id="RHEA:13065"/>
        <dbReference type="ChEBI" id="CHEBI:15377"/>
        <dbReference type="ChEBI" id="CHEBI:15378"/>
        <dbReference type="ChEBI" id="CHEBI:30616"/>
        <dbReference type="ChEBI" id="CHEBI:43474"/>
        <dbReference type="ChEBI" id="CHEBI:456216"/>
        <dbReference type="EC" id="5.6.2.3"/>
    </reaction>
</comment>
<comment type="cofactor">
    <cofactor evidence="1">
        <name>Mg(2+)</name>
        <dbReference type="ChEBI" id="CHEBI:18420"/>
    </cofactor>
</comment>
<dbReference type="GO" id="GO:0000723">
    <property type="term" value="P:telomere maintenance"/>
    <property type="evidence" value="ECO:0007669"/>
    <property type="project" value="InterPro"/>
</dbReference>
<dbReference type="AlphaFoldDB" id="A0A9N9QMT1"/>
<dbReference type="GO" id="GO:0006310">
    <property type="term" value="P:DNA recombination"/>
    <property type="evidence" value="ECO:0007669"/>
    <property type="project" value="UniProtKB-KW"/>
</dbReference>
<accession>A0A9N9QMT1</accession>
<dbReference type="Gene3D" id="3.40.50.300">
    <property type="entry name" value="P-loop containing nucleotide triphosphate hydrolases"/>
    <property type="match status" value="1"/>
</dbReference>
<evidence type="ECO:0000256" key="1">
    <source>
        <dbReference type="RuleBase" id="RU363044"/>
    </source>
</evidence>
<dbReference type="Proteomes" id="UP001152799">
    <property type="component" value="Chromosome 3"/>
</dbReference>
<dbReference type="EMBL" id="OU892279">
    <property type="protein sequence ID" value="CAG9765737.1"/>
    <property type="molecule type" value="Genomic_DNA"/>
</dbReference>
<evidence type="ECO:0000313" key="3">
    <source>
        <dbReference type="EMBL" id="CAG9765737.1"/>
    </source>
</evidence>
<keyword evidence="4" id="KW-1185">Reference proteome</keyword>
<keyword evidence="1" id="KW-0067">ATP-binding</keyword>
<name>A0A9N9QMT1_9CUCU</name>
<evidence type="ECO:0000259" key="2">
    <source>
        <dbReference type="Pfam" id="PF05970"/>
    </source>
</evidence>
<dbReference type="GO" id="GO:0016787">
    <property type="term" value="F:hydrolase activity"/>
    <property type="evidence" value="ECO:0007669"/>
    <property type="project" value="UniProtKB-KW"/>
</dbReference>
<gene>
    <name evidence="3" type="ORF">CEUTPL_LOCUS6340</name>
</gene>
<sequence>MRMTTVAVASTGIAANLLIGGKTVHKTFRLPLNLADRTVAGWPLEHGTSRYLRNVALVVWDEAPMTPRLAVDAIDRYFRKLMDNRGG</sequence>
<dbReference type="Pfam" id="PF05970">
    <property type="entry name" value="PIF1"/>
    <property type="match status" value="1"/>
</dbReference>
<protein>
    <recommendedName>
        <fullName evidence="1">ATP-dependent DNA helicase</fullName>
        <ecNumber evidence="1">5.6.2.3</ecNumber>
    </recommendedName>
</protein>
<keyword evidence="1" id="KW-0234">DNA repair</keyword>
<feature type="domain" description="DNA helicase Pif1-like DEAD-box helicase" evidence="2">
    <location>
        <begin position="3"/>
        <end position="84"/>
    </location>
</feature>
<dbReference type="PANTHER" id="PTHR10492:SF57">
    <property type="entry name" value="ATP-DEPENDENT DNA HELICASE"/>
    <property type="match status" value="1"/>
</dbReference>